<evidence type="ECO:0000313" key="1">
    <source>
        <dbReference type="EMBL" id="EGD60259.1"/>
    </source>
</evidence>
<dbReference type="InParanoid" id="F1Z581"/>
<dbReference type="PANTHER" id="PTHR38442:SF1">
    <property type="entry name" value="INNER MEMBRANE PROTEIN"/>
    <property type="match status" value="1"/>
</dbReference>
<organism evidence="1 2">
    <name type="scientific">Novosphingobium nitrogenifigens DSM 19370</name>
    <dbReference type="NCBI Taxonomy" id="983920"/>
    <lineage>
        <taxon>Bacteria</taxon>
        <taxon>Pseudomonadati</taxon>
        <taxon>Pseudomonadota</taxon>
        <taxon>Alphaproteobacteria</taxon>
        <taxon>Sphingomonadales</taxon>
        <taxon>Sphingomonadaceae</taxon>
        <taxon>Novosphingobium</taxon>
    </lineage>
</organism>
<dbReference type="PANTHER" id="PTHR38442">
    <property type="entry name" value="INNER MEMBRANE PROTEIN-RELATED"/>
    <property type="match status" value="1"/>
</dbReference>
<dbReference type="Pfam" id="PF04286">
    <property type="entry name" value="DUF445"/>
    <property type="match status" value="1"/>
</dbReference>
<dbReference type="EMBL" id="AEWJ01000023">
    <property type="protein sequence ID" value="EGD60259.1"/>
    <property type="molecule type" value="Genomic_DNA"/>
</dbReference>
<dbReference type="GO" id="GO:0005886">
    <property type="term" value="C:plasma membrane"/>
    <property type="evidence" value="ECO:0007669"/>
    <property type="project" value="TreeGrafter"/>
</dbReference>
<dbReference type="FunCoup" id="F1Z581">
    <property type="interactions" value="5"/>
</dbReference>
<dbReference type="STRING" id="983920.Y88_2133"/>
<dbReference type="InterPro" id="IPR007383">
    <property type="entry name" value="DUF445"/>
</dbReference>
<proteinExistence type="predicted"/>
<evidence type="ECO:0000313" key="2">
    <source>
        <dbReference type="Proteomes" id="UP000004728"/>
    </source>
</evidence>
<evidence type="ECO:0008006" key="3">
    <source>
        <dbReference type="Google" id="ProtNLM"/>
    </source>
</evidence>
<reference evidence="1 2" key="1">
    <citation type="journal article" date="2012" name="J. Bacteriol.">
        <title>Draft Genome Sequence of Novosphingobium nitrogenifigens Y88T.</title>
        <authorList>
            <person name="Strabala T.J."/>
            <person name="Macdonald L."/>
            <person name="Liu V."/>
            <person name="Smit A.M."/>
        </authorList>
    </citation>
    <scope>NUCLEOTIDE SEQUENCE [LARGE SCALE GENOMIC DNA]</scope>
    <source>
        <strain evidence="1 2">DSM 19370</strain>
    </source>
</reference>
<keyword evidence="2" id="KW-1185">Reference proteome</keyword>
<dbReference type="RefSeq" id="WP_008069382.1">
    <property type="nucleotide sequence ID" value="NZ_AQWK01000005.1"/>
</dbReference>
<gene>
    <name evidence="1" type="ORF">Y88_2133</name>
</gene>
<comment type="caution">
    <text evidence="1">The sequence shown here is derived from an EMBL/GenBank/DDBJ whole genome shotgun (WGS) entry which is preliminary data.</text>
</comment>
<dbReference type="AlphaFoldDB" id="F1Z581"/>
<protein>
    <recommendedName>
        <fullName evidence="3">DUF445 domain-containing protein</fullName>
    </recommendedName>
</protein>
<accession>F1Z581</accession>
<dbReference type="OrthoDB" id="9769590at2"/>
<dbReference type="HOGENOM" id="CLU_036718_2_0_5"/>
<dbReference type="eggNOG" id="COG2733">
    <property type="taxonomic scope" value="Bacteria"/>
</dbReference>
<dbReference type="Proteomes" id="UP000004728">
    <property type="component" value="Unassembled WGS sequence"/>
</dbReference>
<name>F1Z581_9SPHN</name>
<sequence>MIATMLLMLMAGTFVVARRLETHNPGWGYLAAFAEAAMVGGLADWFAVTALFRRPLGLPIPHTAIIPANKDRIADSMAGFLRANFLTPQVLARRLHGLDAAGMLGTYLTTPSSGPEPGLEPGTGRIGEGVSSLLADVLATLDPDKVGGPLKALLSRQIERIDLAPLLGQVLTGMMADGRHMPVIEGLLRRAGTLLEAHEDALRTLIHERAHTLMRWTRLDERLANALLDALYALLAETMVNPDHPLRRKIDETLHKLAHDLIHDPEMGARIARMKADALANPAFAAWLDGLWERSRTGLIALLRKPGSGGGAEWSGSLAALGHALQDDMRLKAMVNRFTRRTVAGLVSRYGGQIVQVVSETVRRWDAGTVTRRIESAVGRDLQFIRINGTLVGGLVGLALHGLEQLVT</sequence>